<dbReference type="RefSeq" id="WP_013076168.1">
    <property type="nucleotide sequence ID" value="NC_014098.1"/>
</dbReference>
<feature type="chain" id="PRO_5038827624" evidence="1">
    <location>
        <begin position="24"/>
        <end position="229"/>
    </location>
</feature>
<protein>
    <submittedName>
        <fullName evidence="2">Uncharacterized protein</fullName>
    </submittedName>
</protein>
<reference evidence="2 3" key="1">
    <citation type="journal article" date="2011" name="Stand. Genomic Sci.">
        <title>Complete genome sequence of the thermophilic, hydrogen-oxidizing Bacillus tusciae type strain (T2) and reclassification in the new genus, Kyrpidia gen. nov. as Kyrpidia tusciae comb. nov. and emendation of the family Alicyclobacillaceae da Costa and Rainey, 2010.</title>
        <authorList>
            <person name="Klenk H.P."/>
            <person name="Lapidus A."/>
            <person name="Chertkov O."/>
            <person name="Copeland A."/>
            <person name="Del Rio T.G."/>
            <person name="Nolan M."/>
            <person name="Lucas S."/>
            <person name="Chen F."/>
            <person name="Tice H."/>
            <person name="Cheng J.F."/>
            <person name="Han C."/>
            <person name="Bruce D."/>
            <person name="Goodwin L."/>
            <person name="Pitluck S."/>
            <person name="Pati A."/>
            <person name="Ivanova N."/>
            <person name="Mavromatis K."/>
            <person name="Daum C."/>
            <person name="Chen A."/>
            <person name="Palaniappan K."/>
            <person name="Chang Y.J."/>
            <person name="Land M."/>
            <person name="Hauser L."/>
            <person name="Jeffries C.D."/>
            <person name="Detter J.C."/>
            <person name="Rohde M."/>
            <person name="Abt B."/>
            <person name="Pukall R."/>
            <person name="Goker M."/>
            <person name="Bristow J."/>
            <person name="Markowitz V."/>
            <person name="Hugenholtz P."/>
            <person name="Eisen J.A."/>
        </authorList>
    </citation>
    <scope>NUCLEOTIDE SEQUENCE [LARGE SCALE GENOMIC DNA]</scope>
    <source>
        <strain evidence="2 3">DSM 2912</strain>
    </source>
</reference>
<proteinExistence type="predicted"/>
<dbReference type="STRING" id="562970.Btus_2208"/>
<dbReference type="HOGENOM" id="CLU_1208523_0_0_9"/>
<accession>D5WRT3</accession>
<dbReference type="KEGG" id="bts:Btus_2208"/>
<organism evidence="2 3">
    <name type="scientific">Kyrpidia tusciae (strain DSM 2912 / NBRC 15312 / T2)</name>
    <name type="common">Bacillus tusciae</name>
    <dbReference type="NCBI Taxonomy" id="562970"/>
    <lineage>
        <taxon>Bacteria</taxon>
        <taxon>Bacillati</taxon>
        <taxon>Bacillota</taxon>
        <taxon>Bacilli</taxon>
        <taxon>Bacillales</taxon>
        <taxon>Alicyclobacillaceae</taxon>
        <taxon>Kyrpidia</taxon>
    </lineage>
</organism>
<gene>
    <name evidence="2" type="ordered locus">Btus_2208</name>
</gene>
<dbReference type="OrthoDB" id="4186643at2"/>
<keyword evidence="3" id="KW-1185">Reference proteome</keyword>
<evidence type="ECO:0000256" key="1">
    <source>
        <dbReference type="SAM" id="SignalP"/>
    </source>
</evidence>
<dbReference type="EMBL" id="CP002017">
    <property type="protein sequence ID" value="ADG06885.1"/>
    <property type="molecule type" value="Genomic_DNA"/>
</dbReference>
<evidence type="ECO:0000313" key="3">
    <source>
        <dbReference type="Proteomes" id="UP000002368"/>
    </source>
</evidence>
<feature type="signal peptide" evidence="1">
    <location>
        <begin position="1"/>
        <end position="23"/>
    </location>
</feature>
<keyword evidence="1" id="KW-0732">Signal</keyword>
<name>D5WRT3_KYRT2</name>
<evidence type="ECO:0000313" key="2">
    <source>
        <dbReference type="EMBL" id="ADG06885.1"/>
    </source>
</evidence>
<dbReference type="Proteomes" id="UP000002368">
    <property type="component" value="Chromosome"/>
</dbReference>
<dbReference type="AlphaFoldDB" id="D5WRT3"/>
<sequence length="229" mass="24545">MKKNLFAVVLIGLAIFLAGQATGGPGPAPAPSADFRRGFQIVRQLDDPQLVREFIQNRGIILPYSHAKPISVATVSVDPTVLLPPTPSIEAPPIIPPHPIGSPYRSIQYRVTACAKTGNDLLSSASGQGVGRLTIGVSENVKARFFTSVPVSPTVLSKGLGWEVTADYPIVGEFAQDIPAGQQWVLAAYPEYSSYKFTIWQVPLIGEPYPEGNGVAYRPIGFTVITFSL</sequence>